<dbReference type="Proteomes" id="UP000525329">
    <property type="component" value="Unassembled WGS sequence"/>
</dbReference>
<organism evidence="12 13">
    <name type="scientific">Candidatus Vesicomyosocius endoextente</name>
    <dbReference type="NCBI Taxonomy" id="2738853"/>
    <lineage>
        <taxon>Bacteria</taxon>
        <taxon>Pseudomonadati</taxon>
        <taxon>Pseudomonadota</taxon>
        <taxon>Gammaproteobacteria</taxon>
        <taxon>Candidatus Pseudothioglobaceae</taxon>
        <taxon>Candidatus Vesicomyidisocius</taxon>
    </lineage>
</organism>
<evidence type="ECO:0000256" key="8">
    <source>
        <dbReference type="ARBA" id="ARBA00022842"/>
    </source>
</evidence>
<comment type="caution">
    <text evidence="12">The sequence shown here is derived from an EMBL/GenBank/DDBJ whole genome shotgun (WGS) entry which is preliminary data.</text>
</comment>
<name>A0A853G357_9GAMM</name>
<dbReference type="GO" id="GO:0043802">
    <property type="term" value="F:hydrogenobyrinic acid a,c-diamide synthase (glutamine-hydrolysing) activity"/>
    <property type="evidence" value="ECO:0007669"/>
    <property type="project" value="UniProtKB-EC"/>
</dbReference>
<keyword evidence="9" id="KW-0315">Glutamine amidotransferase</keyword>
<dbReference type="PROSITE" id="PS51274">
    <property type="entry name" value="GATASE_COBBQ"/>
    <property type="match status" value="1"/>
</dbReference>
<evidence type="ECO:0000256" key="4">
    <source>
        <dbReference type="ARBA" id="ARBA00022573"/>
    </source>
</evidence>
<dbReference type="Pfam" id="PF07685">
    <property type="entry name" value="GATase_3"/>
    <property type="match status" value="1"/>
</dbReference>
<dbReference type="SUPFAM" id="SSF52540">
    <property type="entry name" value="P-loop containing nucleoside triphosphate hydrolases"/>
    <property type="match status" value="1"/>
</dbReference>
<reference evidence="12 13" key="1">
    <citation type="submission" date="2020-05" db="EMBL/GenBank/DDBJ databases">
        <title>Horizontal transmission and recombination maintain forever young bacterial symbiont genomes.</title>
        <authorList>
            <person name="Russell S.L."/>
            <person name="Pepper-Tunick E."/>
            <person name="Svedberg J."/>
            <person name="Byrne A."/>
            <person name="Ruelas Castillo J."/>
            <person name="Vollmers C."/>
            <person name="Beinart R.A."/>
            <person name="Corbett-Detig R."/>
        </authorList>
    </citation>
    <scope>NUCLEOTIDE SEQUENCE [LARGE SCALE GENOMIC DNA]</scope>
    <source>
        <strain evidence="12">Monterey_2004</strain>
    </source>
</reference>
<dbReference type="CDD" id="cd03130">
    <property type="entry name" value="GATase1_CobB"/>
    <property type="match status" value="1"/>
</dbReference>
<dbReference type="PANTHER" id="PTHR43873:SF1">
    <property type="entry name" value="COBYRINATE A,C-DIAMIDE SYNTHASE"/>
    <property type="match status" value="1"/>
</dbReference>
<evidence type="ECO:0000259" key="11">
    <source>
        <dbReference type="Pfam" id="PF07685"/>
    </source>
</evidence>
<comment type="pathway">
    <text evidence="2">Cofactor biosynthesis; adenosylcobalamin biosynthesis.</text>
</comment>
<comment type="similarity">
    <text evidence="3">Belongs to the CobB/CobQ family. CobQ subfamily.</text>
</comment>
<evidence type="ECO:0000256" key="6">
    <source>
        <dbReference type="ARBA" id="ARBA00022741"/>
    </source>
</evidence>
<dbReference type="SUPFAM" id="SSF52317">
    <property type="entry name" value="Class I glutamine amidotransferase-like"/>
    <property type="match status" value="1"/>
</dbReference>
<dbReference type="Pfam" id="PF01656">
    <property type="entry name" value="CbiA"/>
    <property type="match status" value="1"/>
</dbReference>
<gene>
    <name evidence="12" type="primary">cobB</name>
    <name evidence="12" type="ORF">H0A74_04795</name>
</gene>
<keyword evidence="6" id="KW-0547">Nucleotide-binding</keyword>
<dbReference type="NCBIfam" id="NF002204">
    <property type="entry name" value="PRK01077.1"/>
    <property type="match status" value="1"/>
</dbReference>
<evidence type="ECO:0000256" key="9">
    <source>
        <dbReference type="ARBA" id="ARBA00022962"/>
    </source>
</evidence>
<evidence type="ECO:0000256" key="7">
    <source>
        <dbReference type="ARBA" id="ARBA00022840"/>
    </source>
</evidence>
<feature type="domain" description="CobQ/CobB/MinD/ParA nucleotide binding" evidence="10">
    <location>
        <begin position="14"/>
        <end position="184"/>
    </location>
</feature>
<dbReference type="InterPro" id="IPR011698">
    <property type="entry name" value="GATase_3"/>
</dbReference>
<keyword evidence="5 12" id="KW-0436">Ligase</keyword>
<dbReference type="InterPro" id="IPR027417">
    <property type="entry name" value="P-loop_NTPase"/>
</dbReference>
<dbReference type="Gene3D" id="3.40.50.300">
    <property type="entry name" value="P-loop containing nucleotide triphosphate hydrolases"/>
    <property type="match status" value="1"/>
</dbReference>
<accession>A0A853G357</accession>
<evidence type="ECO:0000256" key="5">
    <source>
        <dbReference type="ARBA" id="ARBA00022598"/>
    </source>
</evidence>
<dbReference type="AlphaFoldDB" id="A0A853G357"/>
<dbReference type="InterPro" id="IPR004484">
    <property type="entry name" value="CbiA/CobB_synth"/>
</dbReference>
<keyword evidence="4" id="KW-0169">Cobalamin biosynthesis</keyword>
<dbReference type="GO" id="GO:0009236">
    <property type="term" value="P:cobalamin biosynthetic process"/>
    <property type="evidence" value="ECO:0007669"/>
    <property type="project" value="UniProtKB-KW"/>
</dbReference>
<feature type="domain" description="CobB/CobQ-like glutamine amidotransferase" evidence="11">
    <location>
        <begin position="249"/>
        <end position="437"/>
    </location>
</feature>
<keyword evidence="7" id="KW-0067">ATP-binding</keyword>
<dbReference type="InterPro" id="IPR029062">
    <property type="entry name" value="Class_I_gatase-like"/>
</dbReference>
<evidence type="ECO:0000259" key="10">
    <source>
        <dbReference type="Pfam" id="PF01656"/>
    </source>
</evidence>
<proteinExistence type="inferred from homology"/>
<keyword evidence="8" id="KW-0460">Magnesium</keyword>
<evidence type="ECO:0000256" key="1">
    <source>
        <dbReference type="ARBA" id="ARBA00001946"/>
    </source>
</evidence>
<dbReference type="GO" id="GO:0042242">
    <property type="term" value="F:cobyrinic acid a,c-diamide synthase activity"/>
    <property type="evidence" value="ECO:0007669"/>
    <property type="project" value="InterPro"/>
</dbReference>
<dbReference type="InterPro" id="IPR002586">
    <property type="entry name" value="CobQ/CobB/MinD/ParA_Nub-bd_dom"/>
</dbReference>
<comment type="cofactor">
    <cofactor evidence="1">
        <name>Mg(2+)</name>
        <dbReference type="ChEBI" id="CHEBI:18420"/>
    </cofactor>
</comment>
<dbReference type="Gene3D" id="3.40.50.880">
    <property type="match status" value="1"/>
</dbReference>
<dbReference type="GO" id="GO:0005524">
    <property type="term" value="F:ATP binding"/>
    <property type="evidence" value="ECO:0007669"/>
    <property type="project" value="UniProtKB-KW"/>
</dbReference>
<evidence type="ECO:0000256" key="2">
    <source>
        <dbReference type="ARBA" id="ARBA00004953"/>
    </source>
</evidence>
<dbReference type="EMBL" id="JACCHU010000002">
    <property type="protein sequence ID" value="NYT52865.1"/>
    <property type="molecule type" value="Genomic_DNA"/>
</dbReference>
<protein>
    <submittedName>
        <fullName evidence="12">Hydrogenobyrinic acid a,c-diamide synthase (Glutamine-hydrolyzing)</fullName>
        <ecNumber evidence="12">6.3.5.9</ecNumber>
    </submittedName>
</protein>
<dbReference type="PANTHER" id="PTHR43873">
    <property type="entry name" value="COBYRINATE A,C-DIAMIDE SYNTHASE"/>
    <property type="match status" value="1"/>
</dbReference>
<dbReference type="NCBIfam" id="TIGR00379">
    <property type="entry name" value="cobB"/>
    <property type="match status" value="1"/>
</dbReference>
<evidence type="ECO:0000313" key="12">
    <source>
        <dbReference type="EMBL" id="NYT52865.1"/>
    </source>
</evidence>
<dbReference type="CDD" id="cd05388">
    <property type="entry name" value="CobB_N"/>
    <property type="match status" value="1"/>
</dbReference>
<evidence type="ECO:0000313" key="13">
    <source>
        <dbReference type="Proteomes" id="UP000525329"/>
    </source>
</evidence>
<sequence>MPLSFYLSAAHKSSGKTVVSLGLCAAFKQQSLNVQTFKKGPDYIDPIWLSKASGNPCYNLDFYNMTDHEIIQLYQNQILNSDINIIEGNKGLFDGMSVIGGDANADLAKLLMTPVILVIDSRGITRGVAPLLSGYQLFDKEINIAGVILNKVASERHESKLIQAINYYTDISVLGCIRRSKALIIDERHLGLMPANEISQSQTFIKKVAKIITDQVDLNILLDFNCIKSNKKIINTYTNINTIKEKIIIAIAKDAVFNFYYQDDLDKFESLGVSIKYFDTLKDNNLPICDGLFIGGGFPEMKLEELNANQSLLEDIKTKIEQNLPTYVECGGLMYLTNSITHNKKTYSMMGVIDADTYMMSKPIGRGYVELEPTDEHCWSGVSKHIYAHEFHYSKLKNISSNTRYAFNVLRGVGVNNKFDGIMKYNLLASYTHLHNVASNEWVIQFVNFVNKVKEQGL</sequence>
<dbReference type="EC" id="6.3.5.9" evidence="12"/>
<evidence type="ECO:0000256" key="3">
    <source>
        <dbReference type="ARBA" id="ARBA00006205"/>
    </source>
</evidence>